<evidence type="ECO:0000256" key="13">
    <source>
        <dbReference type="ARBA" id="ARBA00022989"/>
    </source>
</evidence>
<keyword evidence="9 15" id="KW-0863">Zinc-finger</keyword>
<dbReference type="Gene3D" id="3.30.40.10">
    <property type="entry name" value="Zinc/RING finger domain, C3HC4 (zinc finger)"/>
    <property type="match status" value="1"/>
</dbReference>
<sequence length="822" mass="89735">MSIKMPARLTAYVASSVTLAAGVISYAAFERPNFYSAAVYLSQSNACLMILCNLAFVLAGTFMYLLQNFLYGPLRPNEVEQLWERGWFAVMEWIFAMSTFRDEFGIWFLVMFSSLFTGKIWGWIAEGRVEQLDQQDPGRVSLFHPKLVASLVIYLAFAVELFLYSLDIVMYEARPGITVMFVFEFAILWICAVSTCLRYGIWVYEHSIWQKQRAAAIEARKAEIRQMHQAAATAAATATANGESAPEAPVLPNENEIDEDEIEVDGWESKKKWIFALDIFTDFFKLLAYLAFFTILTVFYGIPIYIIRDLYMTMRSFTKRITDHYKYQAATRDMHTRYPDATAADLASDGVCIVCREDMKPWAGNIPAGGQVPPNTTTNERQRPKKLPCGHILHFSCLQSWMERQQACPICRRSVFAVPPTPTGQAAPDGQPAVPGAPNANPANPNPLPARAANRDGGRVFRFRFGPLRLQVGGGRVVNPQQQAQQQEREQVVNELFARLREQRNAGGANRAAAPALATLVNNPAHTAAQTSDLTARVAALNAETIATHAAINEPVEPINPAVRSAVAHMQLDILEAQIRQEISSLSLANSRITGLRTILEQLDRVRAQDRAQNAVPGLQQLQQVQQLRGGTFGLPTLPTRTDAPQQNLSDVVVPPGWTLVPLNPLPTPTPTPAAEELTSAEASTAAIATPADPGPPGPSIPITTSFNIGTPSSSTISSAIPSPSSSVREPSRSTVEHPLSEAVSEGASPIAPLVPTPTWGFNPDASTTDAATAGEGSSSGSVREGKRPVTDVAVPETIVEPPTPDRESGRQPFVEEGDDEE</sequence>
<organism evidence="19 20">
    <name type="scientific">Venturia inaequalis</name>
    <name type="common">Apple scab fungus</name>
    <dbReference type="NCBI Taxonomy" id="5025"/>
    <lineage>
        <taxon>Eukaryota</taxon>
        <taxon>Fungi</taxon>
        <taxon>Dikarya</taxon>
        <taxon>Ascomycota</taxon>
        <taxon>Pezizomycotina</taxon>
        <taxon>Dothideomycetes</taxon>
        <taxon>Pleosporomycetidae</taxon>
        <taxon>Venturiales</taxon>
        <taxon>Venturiaceae</taxon>
        <taxon>Venturia</taxon>
    </lineage>
</organism>
<comment type="subcellular location">
    <subcellularLocation>
        <location evidence="2">Endoplasmic reticulum membrane</location>
        <topology evidence="2">Multi-pass membrane protein</topology>
    </subcellularLocation>
</comment>
<feature type="compositionally biased region" description="Basic and acidic residues" evidence="16">
    <location>
        <begin position="730"/>
        <end position="740"/>
    </location>
</feature>
<feature type="compositionally biased region" description="Low complexity" evidence="16">
    <location>
        <begin position="701"/>
        <end position="729"/>
    </location>
</feature>
<evidence type="ECO:0000313" key="19">
    <source>
        <dbReference type="EMBL" id="KAE9967023.1"/>
    </source>
</evidence>
<keyword evidence="7 17" id="KW-0812">Transmembrane</keyword>
<comment type="catalytic activity">
    <reaction evidence="1">
        <text>S-ubiquitinyl-[E2 ubiquitin-conjugating enzyme]-L-cysteine + [acceptor protein]-L-lysine = [E2 ubiquitin-conjugating enzyme]-L-cysteine + N(6)-ubiquitinyl-[acceptor protein]-L-lysine.</text>
        <dbReference type="EC" id="2.3.2.27"/>
    </reaction>
</comment>
<dbReference type="EC" id="2.3.2.27" evidence="5"/>
<comment type="pathway">
    <text evidence="3">Protein modification; protein ubiquitination.</text>
</comment>
<name>A0A8H3UCZ5_VENIN</name>
<evidence type="ECO:0000256" key="3">
    <source>
        <dbReference type="ARBA" id="ARBA00004906"/>
    </source>
</evidence>
<keyword evidence="8" id="KW-0479">Metal-binding</keyword>
<feature type="transmembrane region" description="Helical" evidence="17">
    <location>
        <begin position="9"/>
        <end position="28"/>
    </location>
</feature>
<reference evidence="19 20" key="1">
    <citation type="submission" date="2019-11" db="EMBL/GenBank/DDBJ databases">
        <title>Venturia inaequalis Genome Resource.</title>
        <authorList>
            <person name="Lichtner F.J."/>
        </authorList>
    </citation>
    <scope>NUCLEOTIDE SEQUENCE [LARGE SCALE GENOMIC DNA]</scope>
    <source>
        <strain evidence="19">Bline_iso_100314</strain>
    </source>
</reference>
<dbReference type="Proteomes" id="UP000433883">
    <property type="component" value="Unassembled WGS sequence"/>
</dbReference>
<keyword evidence="10" id="KW-0833">Ubl conjugation pathway</keyword>
<feature type="transmembrane region" description="Helical" evidence="17">
    <location>
        <begin position="147"/>
        <end position="166"/>
    </location>
</feature>
<dbReference type="GO" id="GO:0043161">
    <property type="term" value="P:proteasome-mediated ubiquitin-dependent protein catabolic process"/>
    <property type="evidence" value="ECO:0007669"/>
    <property type="project" value="TreeGrafter"/>
</dbReference>
<evidence type="ECO:0000256" key="12">
    <source>
        <dbReference type="ARBA" id="ARBA00022833"/>
    </source>
</evidence>
<evidence type="ECO:0000256" key="6">
    <source>
        <dbReference type="ARBA" id="ARBA00022679"/>
    </source>
</evidence>
<gene>
    <name evidence="19" type="ORF">BLS_006630</name>
</gene>
<dbReference type="InterPro" id="IPR050731">
    <property type="entry name" value="HRD1_E3_ubiq-ligases"/>
</dbReference>
<dbReference type="PANTHER" id="PTHR22763">
    <property type="entry name" value="RING ZINC FINGER PROTEIN"/>
    <property type="match status" value="1"/>
</dbReference>
<feature type="region of interest" description="Disordered" evidence="16">
    <location>
        <begin position="688"/>
        <end position="822"/>
    </location>
</feature>
<keyword evidence="14 17" id="KW-0472">Membrane</keyword>
<evidence type="ECO:0000256" key="5">
    <source>
        <dbReference type="ARBA" id="ARBA00012483"/>
    </source>
</evidence>
<dbReference type="GO" id="GO:0008270">
    <property type="term" value="F:zinc ion binding"/>
    <property type="evidence" value="ECO:0007669"/>
    <property type="project" value="UniProtKB-KW"/>
</dbReference>
<keyword evidence="13 17" id="KW-1133">Transmembrane helix</keyword>
<evidence type="ECO:0000256" key="9">
    <source>
        <dbReference type="ARBA" id="ARBA00022771"/>
    </source>
</evidence>
<dbReference type="AlphaFoldDB" id="A0A8H3UCZ5"/>
<accession>A0A8H3UCZ5</accession>
<evidence type="ECO:0000259" key="18">
    <source>
        <dbReference type="PROSITE" id="PS50089"/>
    </source>
</evidence>
<feature type="compositionally biased region" description="Low complexity" evidence="16">
    <location>
        <begin position="432"/>
        <end position="443"/>
    </location>
</feature>
<dbReference type="SMART" id="SM00184">
    <property type="entry name" value="RING"/>
    <property type="match status" value="1"/>
</dbReference>
<feature type="domain" description="RING-type" evidence="18">
    <location>
        <begin position="352"/>
        <end position="412"/>
    </location>
</feature>
<dbReference type="Pfam" id="PF25563">
    <property type="entry name" value="TPR_SYVN1_N"/>
    <property type="match status" value="1"/>
</dbReference>
<keyword evidence="6" id="KW-0808">Transferase</keyword>
<dbReference type="PANTHER" id="PTHR22763:SF184">
    <property type="entry name" value="E3 UBIQUITIN-PROTEIN LIGASE SYNOVIOLIN"/>
    <property type="match status" value="1"/>
</dbReference>
<dbReference type="PROSITE" id="PS50089">
    <property type="entry name" value="ZF_RING_2"/>
    <property type="match status" value="1"/>
</dbReference>
<dbReference type="SUPFAM" id="SSF57850">
    <property type="entry name" value="RING/U-box"/>
    <property type="match status" value="1"/>
</dbReference>
<evidence type="ECO:0000256" key="14">
    <source>
        <dbReference type="ARBA" id="ARBA00023136"/>
    </source>
</evidence>
<evidence type="ECO:0000256" key="16">
    <source>
        <dbReference type="SAM" id="MobiDB-lite"/>
    </source>
</evidence>
<feature type="compositionally biased region" description="Low complexity" evidence="16">
    <location>
        <begin position="765"/>
        <end position="783"/>
    </location>
</feature>
<comment type="caution">
    <text evidence="19">The sequence shown here is derived from an EMBL/GenBank/DDBJ whole genome shotgun (WGS) entry which is preliminary data.</text>
</comment>
<comment type="similarity">
    <text evidence="4">Belongs to the HRD1 family.</text>
</comment>
<dbReference type="InterPro" id="IPR001841">
    <property type="entry name" value="Znf_RING"/>
</dbReference>
<dbReference type="EMBL" id="WNWQ01000492">
    <property type="protein sequence ID" value="KAE9967023.1"/>
    <property type="molecule type" value="Genomic_DNA"/>
</dbReference>
<evidence type="ECO:0000256" key="2">
    <source>
        <dbReference type="ARBA" id="ARBA00004477"/>
    </source>
</evidence>
<proteinExistence type="inferred from homology"/>
<keyword evidence="11" id="KW-0256">Endoplasmic reticulum</keyword>
<dbReference type="InterPro" id="IPR058051">
    <property type="entry name" value="Znf_RING_synoviolin"/>
</dbReference>
<protein>
    <recommendedName>
        <fullName evidence="5">RING-type E3 ubiquitin transferase</fullName>
        <ecNumber evidence="5">2.3.2.27</ecNumber>
    </recommendedName>
</protein>
<dbReference type="GO" id="GO:0061630">
    <property type="term" value="F:ubiquitin protein ligase activity"/>
    <property type="evidence" value="ECO:0007669"/>
    <property type="project" value="UniProtKB-EC"/>
</dbReference>
<feature type="transmembrane region" description="Helical" evidence="17">
    <location>
        <begin position="48"/>
        <end position="66"/>
    </location>
</feature>
<evidence type="ECO:0000256" key="7">
    <source>
        <dbReference type="ARBA" id="ARBA00022692"/>
    </source>
</evidence>
<dbReference type="CDD" id="cd16479">
    <property type="entry name" value="RING-H2_synoviolin"/>
    <property type="match status" value="1"/>
</dbReference>
<evidence type="ECO:0000256" key="11">
    <source>
        <dbReference type="ARBA" id="ARBA00022824"/>
    </source>
</evidence>
<evidence type="ECO:0000256" key="17">
    <source>
        <dbReference type="SAM" id="Phobius"/>
    </source>
</evidence>
<feature type="transmembrane region" description="Helical" evidence="17">
    <location>
        <begin position="286"/>
        <end position="307"/>
    </location>
</feature>
<evidence type="ECO:0000256" key="15">
    <source>
        <dbReference type="PROSITE-ProRule" id="PRU00175"/>
    </source>
</evidence>
<feature type="transmembrane region" description="Helical" evidence="17">
    <location>
        <begin position="178"/>
        <end position="201"/>
    </location>
</feature>
<feature type="region of interest" description="Disordered" evidence="16">
    <location>
        <begin position="421"/>
        <end position="454"/>
    </location>
</feature>
<dbReference type="Pfam" id="PF13639">
    <property type="entry name" value="zf-RING_2"/>
    <property type="match status" value="1"/>
</dbReference>
<evidence type="ECO:0000256" key="4">
    <source>
        <dbReference type="ARBA" id="ARBA00010089"/>
    </source>
</evidence>
<keyword evidence="12" id="KW-0862">Zinc</keyword>
<evidence type="ECO:0000256" key="8">
    <source>
        <dbReference type="ARBA" id="ARBA00022723"/>
    </source>
</evidence>
<evidence type="ECO:0000313" key="20">
    <source>
        <dbReference type="Proteomes" id="UP000433883"/>
    </source>
</evidence>
<dbReference type="GO" id="GO:0036503">
    <property type="term" value="P:ERAD pathway"/>
    <property type="evidence" value="ECO:0007669"/>
    <property type="project" value="TreeGrafter"/>
</dbReference>
<dbReference type="InterPro" id="IPR057992">
    <property type="entry name" value="TPR_SYVN1_N"/>
</dbReference>
<feature type="transmembrane region" description="Helical" evidence="17">
    <location>
        <begin position="104"/>
        <end position="124"/>
    </location>
</feature>
<dbReference type="GO" id="GO:0005789">
    <property type="term" value="C:endoplasmic reticulum membrane"/>
    <property type="evidence" value="ECO:0007669"/>
    <property type="project" value="UniProtKB-SubCell"/>
</dbReference>
<evidence type="ECO:0000256" key="1">
    <source>
        <dbReference type="ARBA" id="ARBA00000900"/>
    </source>
</evidence>
<evidence type="ECO:0000256" key="10">
    <source>
        <dbReference type="ARBA" id="ARBA00022786"/>
    </source>
</evidence>
<dbReference type="InterPro" id="IPR013083">
    <property type="entry name" value="Znf_RING/FYVE/PHD"/>
</dbReference>